<keyword evidence="7 13" id="KW-0500">Molybdenum</keyword>
<dbReference type="GO" id="GO:0046872">
    <property type="term" value="F:metal ion binding"/>
    <property type="evidence" value="ECO:0007669"/>
    <property type="project" value="UniProtKB-UniRule"/>
</dbReference>
<dbReference type="FunFam" id="2.170.190.11:FF:000001">
    <property type="entry name" value="Molybdopterin molybdenumtransferase"/>
    <property type="match status" value="1"/>
</dbReference>
<gene>
    <name evidence="15" type="ORF">BC6307_03455</name>
</gene>
<dbReference type="PANTHER" id="PTHR10192">
    <property type="entry name" value="MOLYBDOPTERIN BIOSYNTHESIS PROTEIN"/>
    <property type="match status" value="1"/>
</dbReference>
<comment type="pathway">
    <text evidence="3 13">Cofactor biosynthesis; molybdopterin biosynthesis.</text>
</comment>
<keyword evidence="11 13" id="KW-0501">Molybdenum cofactor biosynthesis</keyword>
<organism evidence="15 16">
    <name type="scientific">Sutcliffiella cohnii</name>
    <dbReference type="NCBI Taxonomy" id="33932"/>
    <lineage>
        <taxon>Bacteria</taxon>
        <taxon>Bacillati</taxon>
        <taxon>Bacillota</taxon>
        <taxon>Bacilli</taxon>
        <taxon>Bacillales</taxon>
        <taxon>Bacillaceae</taxon>
        <taxon>Sutcliffiella</taxon>
    </lineage>
</organism>
<dbReference type="SUPFAM" id="SSF63867">
    <property type="entry name" value="MoeA C-terminal domain-like"/>
    <property type="match status" value="1"/>
</dbReference>
<keyword evidence="9 13" id="KW-0479">Metal-binding</keyword>
<dbReference type="PANTHER" id="PTHR10192:SF5">
    <property type="entry name" value="GEPHYRIN"/>
    <property type="match status" value="1"/>
</dbReference>
<comment type="function">
    <text evidence="2 13">Catalyzes the insertion of molybdate into adenylated molybdopterin with the concomitant release of AMP.</text>
</comment>
<evidence type="ECO:0000256" key="2">
    <source>
        <dbReference type="ARBA" id="ARBA00002901"/>
    </source>
</evidence>
<dbReference type="GO" id="GO:0061599">
    <property type="term" value="F:molybdopterin molybdotransferase activity"/>
    <property type="evidence" value="ECO:0007669"/>
    <property type="project" value="UniProtKB-UniRule"/>
</dbReference>
<dbReference type="CDD" id="cd00887">
    <property type="entry name" value="MoeA"/>
    <property type="match status" value="1"/>
</dbReference>
<dbReference type="SUPFAM" id="SSF63882">
    <property type="entry name" value="MoeA N-terminal region -like"/>
    <property type="match status" value="1"/>
</dbReference>
<dbReference type="SMART" id="SM00852">
    <property type="entry name" value="MoCF_biosynth"/>
    <property type="match status" value="1"/>
</dbReference>
<dbReference type="Pfam" id="PF03454">
    <property type="entry name" value="MoeA_C"/>
    <property type="match status" value="1"/>
</dbReference>
<name>A0A223KLQ7_9BACI</name>
<evidence type="ECO:0000256" key="9">
    <source>
        <dbReference type="ARBA" id="ARBA00022723"/>
    </source>
</evidence>
<evidence type="ECO:0000256" key="7">
    <source>
        <dbReference type="ARBA" id="ARBA00022505"/>
    </source>
</evidence>
<dbReference type="InterPro" id="IPR036425">
    <property type="entry name" value="MoaB/Mog-like_dom_sf"/>
</dbReference>
<evidence type="ECO:0000256" key="3">
    <source>
        <dbReference type="ARBA" id="ARBA00005046"/>
    </source>
</evidence>
<dbReference type="Gene3D" id="3.40.980.10">
    <property type="entry name" value="MoaB/Mog-like domain"/>
    <property type="match status" value="1"/>
</dbReference>
<keyword evidence="16" id="KW-1185">Reference proteome</keyword>
<evidence type="ECO:0000256" key="5">
    <source>
        <dbReference type="ARBA" id="ARBA00013269"/>
    </source>
</evidence>
<dbReference type="AlphaFoldDB" id="A0A223KLQ7"/>
<evidence type="ECO:0000256" key="4">
    <source>
        <dbReference type="ARBA" id="ARBA00010763"/>
    </source>
</evidence>
<dbReference type="UniPathway" id="UPA00344"/>
<dbReference type="InterPro" id="IPR038987">
    <property type="entry name" value="MoeA-like"/>
</dbReference>
<dbReference type="SUPFAM" id="SSF53218">
    <property type="entry name" value="Molybdenum cofactor biosynthesis proteins"/>
    <property type="match status" value="1"/>
</dbReference>
<dbReference type="InterPro" id="IPR005111">
    <property type="entry name" value="MoeA_C_domain_IV"/>
</dbReference>
<evidence type="ECO:0000313" key="15">
    <source>
        <dbReference type="EMBL" id="AST90392.1"/>
    </source>
</evidence>
<evidence type="ECO:0000256" key="1">
    <source>
        <dbReference type="ARBA" id="ARBA00001946"/>
    </source>
</evidence>
<proteinExistence type="inferred from homology"/>
<accession>A0A223KLQ7</accession>
<evidence type="ECO:0000313" key="16">
    <source>
        <dbReference type="Proteomes" id="UP000215224"/>
    </source>
</evidence>
<dbReference type="InterPro" id="IPR036135">
    <property type="entry name" value="MoeA_linker/N_sf"/>
</dbReference>
<dbReference type="GO" id="GO:0006777">
    <property type="term" value="P:Mo-molybdopterin cofactor biosynthetic process"/>
    <property type="evidence" value="ECO:0007669"/>
    <property type="project" value="UniProtKB-UniRule"/>
</dbReference>
<evidence type="ECO:0000256" key="10">
    <source>
        <dbReference type="ARBA" id="ARBA00022842"/>
    </source>
</evidence>
<evidence type="ECO:0000256" key="12">
    <source>
        <dbReference type="ARBA" id="ARBA00047317"/>
    </source>
</evidence>
<dbReference type="KEGG" id="bcoh:BC6307_03455"/>
<reference evidence="15 16" key="1">
    <citation type="submission" date="2016-12" db="EMBL/GenBank/DDBJ databases">
        <title>The whole genome sequencing and assembly of Bacillus cohnii DSM 6307T strain.</title>
        <authorList>
            <person name="Lee Y.-J."/>
            <person name="Yi H."/>
            <person name="Bahn Y.-S."/>
            <person name="Kim J.F."/>
            <person name="Lee D.-W."/>
        </authorList>
    </citation>
    <scope>NUCLEOTIDE SEQUENCE [LARGE SCALE GENOMIC DNA]</scope>
    <source>
        <strain evidence="15 16">DSM 6307</strain>
    </source>
</reference>
<dbReference type="InterPro" id="IPR001453">
    <property type="entry name" value="MoaB/Mog_dom"/>
</dbReference>
<dbReference type="EMBL" id="CP018866">
    <property type="protein sequence ID" value="AST90392.1"/>
    <property type="molecule type" value="Genomic_DNA"/>
</dbReference>
<evidence type="ECO:0000256" key="13">
    <source>
        <dbReference type="RuleBase" id="RU365090"/>
    </source>
</evidence>
<protein>
    <recommendedName>
        <fullName evidence="6 13">Molybdopterin molybdenumtransferase</fullName>
        <ecNumber evidence="5 13">2.10.1.1</ecNumber>
    </recommendedName>
</protein>
<dbReference type="Gene3D" id="2.40.340.10">
    <property type="entry name" value="MoeA, C-terminal, domain IV"/>
    <property type="match status" value="1"/>
</dbReference>
<keyword evidence="10 13" id="KW-0460">Magnesium</keyword>
<comment type="catalytic activity">
    <reaction evidence="12">
        <text>adenylyl-molybdopterin + molybdate = Mo-molybdopterin + AMP + H(+)</text>
        <dbReference type="Rhea" id="RHEA:35047"/>
        <dbReference type="ChEBI" id="CHEBI:15378"/>
        <dbReference type="ChEBI" id="CHEBI:36264"/>
        <dbReference type="ChEBI" id="CHEBI:62727"/>
        <dbReference type="ChEBI" id="CHEBI:71302"/>
        <dbReference type="ChEBI" id="CHEBI:456215"/>
        <dbReference type="EC" id="2.10.1.1"/>
    </reaction>
</comment>
<evidence type="ECO:0000259" key="14">
    <source>
        <dbReference type="SMART" id="SM00852"/>
    </source>
</evidence>
<dbReference type="Proteomes" id="UP000215224">
    <property type="component" value="Chromosome"/>
</dbReference>
<dbReference type="Pfam" id="PF03453">
    <property type="entry name" value="MoeA_N"/>
    <property type="match status" value="1"/>
</dbReference>
<dbReference type="InterPro" id="IPR005110">
    <property type="entry name" value="MoeA_linker/N"/>
</dbReference>
<evidence type="ECO:0000256" key="11">
    <source>
        <dbReference type="ARBA" id="ARBA00023150"/>
    </source>
</evidence>
<evidence type="ECO:0000256" key="8">
    <source>
        <dbReference type="ARBA" id="ARBA00022679"/>
    </source>
</evidence>
<dbReference type="FunFam" id="2.40.340.10:FF:000002">
    <property type="entry name" value="Molybdopterin molybdenumtransferase"/>
    <property type="match status" value="1"/>
</dbReference>
<sequence length="441" mass="48737">MCLINWYYKKVEGVRGLTVETRKPIPVKEAIRKVMKFAEIGSNEEVLLPDSYGRYLAEDLIASHDVPPFHKSPYDGFAIRAIDSKEASQLNEIEFKVIDEIGAGFVTTKKVGPFEAVRIMTGAQMPYECDAVVMLELTKEYERDGKKYMSIKRSFRSGDNVSFQGEDTKKGTPLVEKGTRINPGVQALLATFGYEKVRVSKKPLIGIFATGTELLEVNEPLVPGKIRNSNAYMVQGQVIRSGATFRYFGKLNDQLDECFEAIKNALDEVDILITTGGVSVGDYDYLPAIYERLGANVLFNKIGMRPGSVTTVAELNGKLLFGLSGNPSACYVGYELFVRPVVKTMLRSYTPYLQSVDAILEEDFPKPNPFTRFVRGAATFKEGHLVVKTSGLDKSNVVTSLSGANVLIVLPGGTRGFTKGDKVTILLLEEEQGTNTLWAEK</sequence>
<comment type="similarity">
    <text evidence="4 13">Belongs to the MoeA family.</text>
</comment>
<dbReference type="FunFam" id="3.40.980.10:FF:000004">
    <property type="entry name" value="Molybdopterin molybdenumtransferase"/>
    <property type="match status" value="1"/>
</dbReference>
<comment type="cofactor">
    <cofactor evidence="1 13">
        <name>Mg(2+)</name>
        <dbReference type="ChEBI" id="CHEBI:18420"/>
    </cofactor>
</comment>
<dbReference type="Gene3D" id="3.90.105.10">
    <property type="entry name" value="Molybdopterin biosynthesis moea protein, domain 2"/>
    <property type="match status" value="1"/>
</dbReference>
<dbReference type="GO" id="GO:0005829">
    <property type="term" value="C:cytosol"/>
    <property type="evidence" value="ECO:0007669"/>
    <property type="project" value="TreeGrafter"/>
</dbReference>
<evidence type="ECO:0000256" key="6">
    <source>
        <dbReference type="ARBA" id="ARBA00021108"/>
    </source>
</evidence>
<dbReference type="InterPro" id="IPR036688">
    <property type="entry name" value="MoeA_C_domain_IV_sf"/>
</dbReference>
<keyword evidence="8 13" id="KW-0808">Transferase</keyword>
<dbReference type="Pfam" id="PF00994">
    <property type="entry name" value="MoCF_biosynth"/>
    <property type="match status" value="1"/>
</dbReference>
<dbReference type="Gene3D" id="2.170.190.11">
    <property type="entry name" value="Molybdopterin biosynthesis moea protein, domain 3"/>
    <property type="match status" value="1"/>
</dbReference>
<dbReference type="EC" id="2.10.1.1" evidence="5 13"/>
<dbReference type="STRING" id="1314751.GCA_001591425_02558"/>
<feature type="domain" description="MoaB/Mog" evidence="14">
    <location>
        <begin position="206"/>
        <end position="344"/>
    </location>
</feature>
<dbReference type="NCBIfam" id="NF045515">
    <property type="entry name" value="Glp_gephyrin"/>
    <property type="match status" value="1"/>
</dbReference>
<dbReference type="NCBIfam" id="TIGR00177">
    <property type="entry name" value="molyb_syn"/>
    <property type="match status" value="1"/>
</dbReference>